<evidence type="ECO:0000313" key="3">
    <source>
        <dbReference type="Proteomes" id="UP000635477"/>
    </source>
</evidence>
<keyword evidence="3" id="KW-1185">Reference proteome</keyword>
<dbReference type="OrthoDB" id="2118965at2759"/>
<dbReference type="Proteomes" id="UP000635477">
    <property type="component" value="Unassembled WGS sequence"/>
</dbReference>
<evidence type="ECO:0000256" key="1">
    <source>
        <dbReference type="SAM" id="MobiDB-lite"/>
    </source>
</evidence>
<reference evidence="2" key="1">
    <citation type="journal article" date="2020" name="BMC Genomics">
        <title>Correction to: Identification and distribution of gene clusters required for synthesis of sphingolipid metabolism inhibitors in diverse species of the filamentous fungus Fusarium.</title>
        <authorList>
            <person name="Kim H.S."/>
            <person name="Lohmar J.M."/>
            <person name="Busman M."/>
            <person name="Brown D.W."/>
            <person name="Naumann T.A."/>
            <person name="Divon H.H."/>
            <person name="Lysoe E."/>
            <person name="Uhlig S."/>
            <person name="Proctor R.H."/>
        </authorList>
    </citation>
    <scope>NUCLEOTIDE SEQUENCE</scope>
    <source>
        <strain evidence="2">NRRL 22465</strain>
    </source>
</reference>
<dbReference type="EMBL" id="JABEYC010000116">
    <property type="protein sequence ID" value="KAF4982485.1"/>
    <property type="molecule type" value="Genomic_DNA"/>
</dbReference>
<comment type="caution">
    <text evidence="2">The sequence shown here is derived from an EMBL/GenBank/DDBJ whole genome shotgun (WGS) entry which is preliminary data.</text>
</comment>
<sequence length="300" mass="33714">MASELPPGALSKLATSVKNAVTGQSDNVDEMDVEVQAVKGVDKTVETHDDNATLHKEKTAAVVHEDVKSHEHERVDTVVDHEVHQDHHHTTIQPVKDKKVLATEHVYQENEVEEEIDHRDNTAKEKAKKEAAKIHNEKKVEDTTHTKEYAPTDEHEHVHHHIYETIQPVIERETVKQKVIHTTNHIHETEHLNDKHHKATVAPAITMDEFEKDTEANTEASVTKAVSDKTKPQTRSKNVDIEIPMSDVKNGRSQAAVHSKKREVAVEDVEMEDTKAGNEYPVAPWLTADVTATVDAGSRR</sequence>
<evidence type="ECO:0008006" key="4">
    <source>
        <dbReference type="Google" id="ProtNLM"/>
    </source>
</evidence>
<accession>A0A8H4XP34</accession>
<evidence type="ECO:0000313" key="2">
    <source>
        <dbReference type="EMBL" id="KAF4982485.1"/>
    </source>
</evidence>
<proteinExistence type="predicted"/>
<gene>
    <name evidence="2" type="ORF">FZEAL_1910</name>
</gene>
<feature type="region of interest" description="Disordered" evidence="1">
    <location>
        <begin position="256"/>
        <end position="275"/>
    </location>
</feature>
<protein>
    <recommendedName>
        <fullName evidence="4">Allergen</fullName>
    </recommendedName>
</protein>
<organism evidence="2 3">
    <name type="scientific">Fusarium zealandicum</name>
    <dbReference type="NCBI Taxonomy" id="1053134"/>
    <lineage>
        <taxon>Eukaryota</taxon>
        <taxon>Fungi</taxon>
        <taxon>Dikarya</taxon>
        <taxon>Ascomycota</taxon>
        <taxon>Pezizomycotina</taxon>
        <taxon>Sordariomycetes</taxon>
        <taxon>Hypocreomycetidae</taxon>
        <taxon>Hypocreales</taxon>
        <taxon>Nectriaceae</taxon>
        <taxon>Fusarium</taxon>
        <taxon>Fusarium staphyleae species complex</taxon>
    </lineage>
</organism>
<dbReference type="PANTHER" id="PTHR38703:SF1">
    <property type="entry name" value="ALLERGEN"/>
    <property type="match status" value="1"/>
</dbReference>
<name>A0A8H4XP34_9HYPO</name>
<reference evidence="2" key="2">
    <citation type="submission" date="2020-05" db="EMBL/GenBank/DDBJ databases">
        <authorList>
            <person name="Kim H.-S."/>
            <person name="Proctor R.H."/>
            <person name="Brown D.W."/>
        </authorList>
    </citation>
    <scope>NUCLEOTIDE SEQUENCE</scope>
    <source>
        <strain evidence="2">NRRL 22465</strain>
    </source>
</reference>
<dbReference type="AlphaFoldDB" id="A0A8H4XP34"/>
<dbReference type="PANTHER" id="PTHR38703">
    <property type="entry name" value="CHROMOSOME 8, WHOLE GENOME SHOTGUN SEQUENCE"/>
    <property type="match status" value="1"/>
</dbReference>